<evidence type="ECO:0000313" key="1">
    <source>
        <dbReference type="EMBL" id="KAJ2775985.1"/>
    </source>
</evidence>
<reference evidence="1" key="1">
    <citation type="submission" date="2022-07" db="EMBL/GenBank/DDBJ databases">
        <title>Phylogenomic reconstructions and comparative analyses of Kickxellomycotina fungi.</title>
        <authorList>
            <person name="Reynolds N.K."/>
            <person name="Stajich J.E."/>
            <person name="Barry K."/>
            <person name="Grigoriev I.V."/>
            <person name="Crous P."/>
            <person name="Smith M.E."/>
        </authorList>
    </citation>
    <scope>NUCLEOTIDE SEQUENCE</scope>
    <source>
        <strain evidence="1">CBS 109366</strain>
    </source>
</reference>
<dbReference type="Proteomes" id="UP001140234">
    <property type="component" value="Unassembled WGS sequence"/>
</dbReference>
<keyword evidence="2" id="KW-1185">Reference proteome</keyword>
<sequence>MPETLDQLWHALQSAQALGLEAKVAALDRLRDGLEQGATGSVKALDAILAILAQTLGSSQVIASQAALGCVQLVVEYAAREAGVPTIKQLLRHIVPQLLDRLGDGRMAMRELALSTLAAMWGELAALHSRRASLDSEGGRSASGIPRLGPTRSPAQAQWSAVRAFERDVQTQGLGHKTWRVREMSLEWLIACTEQFAGFPVLRYVADTFALLDDNQEAVRFASKRALNAIYHARPDLREELVARARSLMPHRPTVLAAITAPKGELAAAPASPYGGGRSMSRMGSSRPRSRASAASRADSRLGAFGSAHTSHLPTVPPLPGAIGGGGIRSMSQLGQRPGGLGPHSGGLRPGSMTPRLAGRAAGAAVDRGTPLSPHGGPGASLMAPRAAPSLSSRHSVAPSSAHIPLAFVPSQSVPADVKVHHVPSRASLAGEFARTIGVFAGRETETNWTLRERAIGVYRGIVWGNAAVDHRDELVAQLREHMHEILQAVVSLRTSLSAYAMGLCDDVAVRLGPHAASVFDPITDALLKQCAQTKKIGAQRAAQSLATAFQSFPLRAKGIEKLQLRMSEKSAVLRLAVVTTCTSALHSHGLRIDPADRRCADILAGFDAVTRAALTDAQPSVRESARQLFWELHAVSEAHAAALLEALPESVSASLSRDRAIHALGAPAGVAGPHHLSERRPTSVAAVARTPSSSRTRPPRMRSSFGSSGGDAIASRSPPHRLLSADRVDLFNTHADSASDEAVFADPPPSHKPRTRVDMLRSPVKVRKSLGLIDFASMDIRESLLDIATPPKDASTAAAAAAQTPTGASTAAPTPQGATSPAESHPDLYANLEEAEAEAEAEAEGDDSGSYHGESQATVIAADPAEPGPVLDGTACDHGLAASPALTPDRTPPAASPVRLLRTTAAADTYPTRAVPFAGHLVTPRTQSARYWNGPLEPAATPVPRALQAAGYAGAAESPVACETPQRLDRVEAQLRRLAEDRDVDEALFRSLARFAKEESSTQWMDAEHGGRAYLDRILGACLGWLQNPAGGRDAVFIKDSCFDVLRVLVRRRSQHFALASARMLLLEVLRNRFFESTILSGSAEDVFFDMAAHLGADLCFELAEDFFRRAPLPAAPGPAAPAPTGYAALQPPLVPTPSDTDPMGVFAMDNALAGVLEFAAEAVRRLPAPDALGELEMRRFMPYAVACLAHPRSQVRKAALEPIIAAHERLGADDVELEALLLRAGPARLAASANPLAPYIAQIHRPELRRLVWAFHQSRRQQ</sequence>
<protein>
    <submittedName>
        <fullName evidence="1">Suppressor of tub2 mutation</fullName>
    </submittedName>
</protein>
<accession>A0ACC1K9V0</accession>
<name>A0ACC1K9V0_9FUNG</name>
<gene>
    <name evidence="1" type="primary">STU1</name>
    <name evidence="1" type="ORF">IWQ57_000142</name>
</gene>
<organism evidence="1 2">
    <name type="scientific">Coemansia nantahalensis</name>
    <dbReference type="NCBI Taxonomy" id="2789366"/>
    <lineage>
        <taxon>Eukaryota</taxon>
        <taxon>Fungi</taxon>
        <taxon>Fungi incertae sedis</taxon>
        <taxon>Zoopagomycota</taxon>
        <taxon>Kickxellomycotina</taxon>
        <taxon>Kickxellomycetes</taxon>
        <taxon>Kickxellales</taxon>
        <taxon>Kickxellaceae</taxon>
        <taxon>Coemansia</taxon>
    </lineage>
</organism>
<proteinExistence type="predicted"/>
<dbReference type="EMBL" id="JANBUJ010000001">
    <property type="protein sequence ID" value="KAJ2775985.1"/>
    <property type="molecule type" value="Genomic_DNA"/>
</dbReference>
<comment type="caution">
    <text evidence="1">The sequence shown here is derived from an EMBL/GenBank/DDBJ whole genome shotgun (WGS) entry which is preliminary data.</text>
</comment>
<evidence type="ECO:0000313" key="2">
    <source>
        <dbReference type="Proteomes" id="UP001140234"/>
    </source>
</evidence>